<reference evidence="3 4" key="1">
    <citation type="journal article" date="2019" name="Int. J. Syst. Evol. Microbiol.">
        <title>The Global Catalogue of Microorganisms (GCM) 10K type strain sequencing project: providing services to taxonomists for standard genome sequencing and annotation.</title>
        <authorList>
            <consortium name="The Broad Institute Genomics Platform"/>
            <consortium name="The Broad Institute Genome Sequencing Center for Infectious Disease"/>
            <person name="Wu L."/>
            <person name="Ma J."/>
        </authorList>
    </citation>
    <scope>NUCLEOTIDE SEQUENCE [LARGE SCALE GENOMIC DNA]</scope>
    <source>
        <strain evidence="3 4">PSRA2</strain>
    </source>
</reference>
<evidence type="ECO:0000256" key="2">
    <source>
        <dbReference type="ARBA" id="ARBA00022801"/>
    </source>
</evidence>
<dbReference type="EMBL" id="JBHSXM010000001">
    <property type="protein sequence ID" value="MFC6837648.1"/>
    <property type="molecule type" value="Genomic_DNA"/>
</dbReference>
<dbReference type="SUPFAM" id="SSF54637">
    <property type="entry name" value="Thioesterase/thiol ester dehydrase-isomerase"/>
    <property type="match status" value="1"/>
</dbReference>
<dbReference type="Pfam" id="PF13279">
    <property type="entry name" value="4HBT_2"/>
    <property type="match status" value="1"/>
</dbReference>
<proteinExistence type="inferred from homology"/>
<dbReference type="AlphaFoldDB" id="A0ABD5UFL5"/>
<name>A0ABD5UFL5_9EURY</name>
<dbReference type="InterPro" id="IPR029069">
    <property type="entry name" value="HotDog_dom_sf"/>
</dbReference>
<comment type="similarity">
    <text evidence="1">Belongs to the 4-hydroxybenzoyl-CoA thioesterase family.</text>
</comment>
<protein>
    <submittedName>
        <fullName evidence="3">Acyl-CoA thioesterase</fullName>
        <ecNumber evidence="3">3.1.2.-</ecNumber>
    </submittedName>
</protein>
<comment type="caution">
    <text evidence="3">The sequence shown here is derived from an EMBL/GenBank/DDBJ whole genome shotgun (WGS) entry which is preliminary data.</text>
</comment>
<keyword evidence="2 3" id="KW-0378">Hydrolase</keyword>
<sequence>MDDDDRFPFTTEIPVRYRDLDTLEHVNNAVYSTYLEQARVEYLREVVEADGAEMVLAHVEMDFRAPVHLGDTVGVDVRVSDLGTSSFTFAYRVRVGDEVALTAESVQVSVDPDTGSSRPLPDDWRASIRAFEDETLSEI</sequence>
<dbReference type="RefSeq" id="WP_304449312.1">
    <property type="nucleotide sequence ID" value="NZ_JARRAH010000001.1"/>
</dbReference>
<dbReference type="InterPro" id="IPR050563">
    <property type="entry name" value="4-hydroxybenzoyl-CoA_TE"/>
</dbReference>
<dbReference type="EC" id="3.1.2.-" evidence="3"/>
<accession>A0ABD5UFL5</accession>
<keyword evidence="4" id="KW-1185">Reference proteome</keyword>
<dbReference type="Proteomes" id="UP001596406">
    <property type="component" value="Unassembled WGS sequence"/>
</dbReference>
<dbReference type="GO" id="GO:0016787">
    <property type="term" value="F:hydrolase activity"/>
    <property type="evidence" value="ECO:0007669"/>
    <property type="project" value="UniProtKB-KW"/>
</dbReference>
<gene>
    <name evidence="3" type="ORF">ACFQHK_14225</name>
</gene>
<dbReference type="CDD" id="cd00586">
    <property type="entry name" value="4HBT"/>
    <property type="match status" value="1"/>
</dbReference>
<evidence type="ECO:0000313" key="4">
    <source>
        <dbReference type="Proteomes" id="UP001596406"/>
    </source>
</evidence>
<evidence type="ECO:0000313" key="3">
    <source>
        <dbReference type="EMBL" id="MFC6837648.1"/>
    </source>
</evidence>
<dbReference type="PANTHER" id="PTHR31793:SF27">
    <property type="entry name" value="NOVEL THIOESTERASE SUPERFAMILY DOMAIN AND SAPOSIN A-TYPE DOMAIN CONTAINING PROTEIN (0610012H03RIK)"/>
    <property type="match status" value="1"/>
</dbReference>
<dbReference type="PANTHER" id="PTHR31793">
    <property type="entry name" value="4-HYDROXYBENZOYL-COA THIOESTERASE FAMILY MEMBER"/>
    <property type="match status" value="1"/>
</dbReference>
<organism evidence="3 4">
    <name type="scientific">Halomarina ordinaria</name>
    <dbReference type="NCBI Taxonomy" id="3033939"/>
    <lineage>
        <taxon>Archaea</taxon>
        <taxon>Methanobacteriati</taxon>
        <taxon>Methanobacteriota</taxon>
        <taxon>Stenosarchaea group</taxon>
        <taxon>Halobacteria</taxon>
        <taxon>Halobacteriales</taxon>
        <taxon>Natronomonadaceae</taxon>
        <taxon>Halomarina</taxon>
    </lineage>
</organism>
<evidence type="ECO:0000256" key="1">
    <source>
        <dbReference type="ARBA" id="ARBA00005953"/>
    </source>
</evidence>
<dbReference type="Gene3D" id="3.10.129.10">
    <property type="entry name" value="Hotdog Thioesterase"/>
    <property type="match status" value="1"/>
</dbReference>